<dbReference type="InterPro" id="IPR016024">
    <property type="entry name" value="ARM-type_fold"/>
</dbReference>
<accession>A0AA35P331</accession>
<dbReference type="Pfam" id="PF13812">
    <property type="entry name" value="PPR_3"/>
    <property type="match status" value="1"/>
</dbReference>
<evidence type="ECO:0000256" key="2">
    <source>
        <dbReference type="PROSITE-ProRule" id="PRU00708"/>
    </source>
</evidence>
<dbReference type="SUPFAM" id="SSF48371">
    <property type="entry name" value="ARM repeat"/>
    <property type="match status" value="1"/>
</dbReference>
<protein>
    <submittedName>
        <fullName evidence="5">Leucine-rich PPR motif-containing protein, mitochondrial</fullName>
    </submittedName>
</protein>
<evidence type="ECO:0000313" key="5">
    <source>
        <dbReference type="EMBL" id="CAI5771115.1"/>
    </source>
</evidence>
<dbReference type="GO" id="GO:0005634">
    <property type="term" value="C:nucleus"/>
    <property type="evidence" value="ECO:0007669"/>
    <property type="project" value="TreeGrafter"/>
</dbReference>
<dbReference type="PROSITE" id="PS51375">
    <property type="entry name" value="PPR"/>
    <property type="match status" value="4"/>
</dbReference>
<sequence length="1411" mass="158270">MAGLLRSASRLRSLLVPLRGGRALGATVCSRAPLPSAQAAASRGSRHLIYQARLFTVATKEKGEVQEQPPSAIQSKQTQHFDWALNKLDESIRRTGRITKNLLLRIFHDVCRTGYPSSNQALLLLRTCGSLLPEHHPAERTELAHTIWTQLKGLGVVYDVSHYNALLKVYLQNGHTFSPTEFLTKMEEANVQPNRVTYQRLIAAYCSKGDIDGASKILGFMKSKELPITESVFSALVTGHARSGDMENAENILSVMRDAGIEPGPDTYVALLNAYAEKGDMSKIEEILGSIEKGDAYLLDKDLMDIIFTLAKAGHPQYVQNILEKMRHDRGYIPDAMNLCLSLLTHSLEDTAFQVLKTFPSGLSDSQNEGSIDRGNFFLRHCANLNMPVAKLKQFCSDMKENGIHAAPLQMTLLCALELKKTALAIDLMKAIKEEGEPVRPHYFWPLLVHHQKEKNVQGTIEVLKAMHEMQVEPDIETYSNYVLTNFDDISSVRHLLQEANCPIDSKSLSTAEIRYTAATGRLEDVLALLSSPNMPPIDQVQFRGSLIFGFRRSFDVNLWSKITELLYKDGRYCQTPPGPTEAVGYFLYSLIDSMSDSEVQAKEERLRQYFHQLKKMNIVIPPNIFRGIRNLLDSCHVPELIKDVILLTDKDALLPGELSKFPALQVPELEEKLEQLKAENQPIGDVLKQLIFALCAEENIQKALEVKAKYEADMSVGGYAALIHLCCRHDNAEEAMNLKEELSRKDSSIALDAGKCLALVKVLSKYGRVEDAINILKEMKEKDVPIQSISATSFFHIINGAAMRHDVEVVNRLLETIVSLGLAKPTGNLCSPLVGVHLEKDDIEAAMEAVFDCCRKYGSFPRLHDVLSRLIQKGNTELLQKAMDFISQERGEMMMLYDLFFAFLNTGKYKEAKKIIETPGLRARPTRLQWFAEKCIGNNQVEALESMVELTQKLFECDRDEMYYYLLKLCKVNNDWQRADAVWTKMQEENSIPRERTLRLLADILKANNQEVPFDVPETWFDGATDEAVDSVSSPSLMTPEQATDNEKEIFILCKKGKPEVAYKILQEAQEQGSVLPAFAYALLIRALLSKGYLEEAINVKNIAETHIKGFVLNDAASSLLIITQVRRDYLKDAISTLKALIESGKVPIPMAITRLVQALAKKGDAESIATVEKMMADLSGSLKLSRMLYINNTVLAHIKNNNPDVAVEYIETMFTSGALLADSPSTSISFVYRKLLEDKLEPALEKLSAMAERLAHQFGIYRPATDLFLQYINAGRTDDARHLLERCSAIGEQKKILVAFLAKTTQQAGQVQKIKTLLDLVPDFTDRKMVCSYLMKCHALDEDVASAKALYDEMKAEKLHPDELFLKRLAVLLKNAGEPVPFTEPPESFQFYAEKLRTERQGHSSSDED</sequence>
<dbReference type="Pfam" id="PF23276">
    <property type="entry name" value="TPR_24"/>
    <property type="match status" value="1"/>
</dbReference>
<dbReference type="InterPro" id="IPR002885">
    <property type="entry name" value="PPR_rpt"/>
</dbReference>
<dbReference type="InterPro" id="IPR033490">
    <property type="entry name" value="LRP130"/>
</dbReference>
<dbReference type="NCBIfam" id="TIGR00756">
    <property type="entry name" value="PPR"/>
    <property type="match status" value="3"/>
</dbReference>
<dbReference type="Gene3D" id="1.25.40.10">
    <property type="entry name" value="Tetratricopeptide repeat domain"/>
    <property type="match status" value="3"/>
</dbReference>
<dbReference type="PANTHER" id="PTHR46669:SF1">
    <property type="entry name" value="LEUCINE-RICH PPR MOTIF-CONTAINING PROTEIN, MITOCHONDRIAL"/>
    <property type="match status" value="1"/>
</dbReference>
<dbReference type="GO" id="GO:0070129">
    <property type="term" value="P:regulation of mitochondrial translation"/>
    <property type="evidence" value="ECO:0007669"/>
    <property type="project" value="TreeGrafter"/>
</dbReference>
<dbReference type="InterPro" id="IPR011990">
    <property type="entry name" value="TPR-like_helical_dom_sf"/>
</dbReference>
<keyword evidence="1" id="KW-0677">Repeat</keyword>
<feature type="repeat" description="PPR" evidence="2">
    <location>
        <begin position="753"/>
        <end position="787"/>
    </location>
</feature>
<evidence type="ECO:0000313" key="6">
    <source>
        <dbReference type="Proteomes" id="UP001178461"/>
    </source>
</evidence>
<dbReference type="Proteomes" id="UP001178461">
    <property type="component" value="Chromosome 3"/>
</dbReference>
<dbReference type="Pfam" id="PF01535">
    <property type="entry name" value="PPR"/>
    <property type="match status" value="2"/>
</dbReference>
<dbReference type="EMBL" id="OX395128">
    <property type="protein sequence ID" value="CAI5771115.1"/>
    <property type="molecule type" value="Genomic_DNA"/>
</dbReference>
<evidence type="ECO:0000259" key="3">
    <source>
        <dbReference type="Pfam" id="PF17177"/>
    </source>
</evidence>
<feature type="domain" description="PROP1-like PPR" evidence="3">
    <location>
        <begin position="221"/>
        <end position="328"/>
    </location>
</feature>
<feature type="repeat" description="PPR" evidence="2">
    <location>
        <begin position="194"/>
        <end position="228"/>
    </location>
</feature>
<reference evidence="5" key="1">
    <citation type="submission" date="2022-12" db="EMBL/GenBank/DDBJ databases">
        <authorList>
            <person name="Alioto T."/>
            <person name="Alioto T."/>
            <person name="Gomez Garrido J."/>
        </authorList>
    </citation>
    <scope>NUCLEOTIDE SEQUENCE</scope>
</reference>
<feature type="repeat" description="PPR" evidence="2">
    <location>
        <begin position="229"/>
        <end position="263"/>
    </location>
</feature>
<dbReference type="GO" id="GO:0003730">
    <property type="term" value="F:mRNA 3'-UTR binding"/>
    <property type="evidence" value="ECO:0007669"/>
    <property type="project" value="TreeGrafter"/>
</dbReference>
<proteinExistence type="predicted"/>
<evidence type="ECO:0000256" key="1">
    <source>
        <dbReference type="ARBA" id="ARBA00022737"/>
    </source>
</evidence>
<feature type="repeat" description="PPR" evidence="2">
    <location>
        <begin position="159"/>
        <end position="193"/>
    </location>
</feature>
<name>A0AA35P331_9SAUR</name>
<dbReference type="PANTHER" id="PTHR46669">
    <property type="entry name" value="LEUCINE-RICH PPR MOTIF-CONTAINING PROTEIN, MITOCHONDRIAL"/>
    <property type="match status" value="1"/>
</dbReference>
<dbReference type="InterPro" id="IPR057027">
    <property type="entry name" value="TPR_mt"/>
</dbReference>
<keyword evidence="6" id="KW-1185">Reference proteome</keyword>
<dbReference type="Pfam" id="PF17177">
    <property type="entry name" value="PPR_long"/>
    <property type="match status" value="1"/>
</dbReference>
<feature type="domain" description="Pentatricopeptide repeat-containing protein-mitochondrial" evidence="4">
    <location>
        <begin position="1056"/>
        <end position="1169"/>
    </location>
</feature>
<gene>
    <name evidence="5" type="ORF">PODLI_1B012444</name>
</gene>
<dbReference type="GO" id="GO:0005739">
    <property type="term" value="C:mitochondrion"/>
    <property type="evidence" value="ECO:0007669"/>
    <property type="project" value="TreeGrafter"/>
</dbReference>
<dbReference type="InterPro" id="IPR033443">
    <property type="entry name" value="PROP1-like_PPR_dom"/>
</dbReference>
<organism evidence="5 6">
    <name type="scientific">Podarcis lilfordi</name>
    <name type="common">Lilford's wall lizard</name>
    <dbReference type="NCBI Taxonomy" id="74358"/>
    <lineage>
        <taxon>Eukaryota</taxon>
        <taxon>Metazoa</taxon>
        <taxon>Chordata</taxon>
        <taxon>Craniata</taxon>
        <taxon>Vertebrata</taxon>
        <taxon>Euteleostomi</taxon>
        <taxon>Lepidosauria</taxon>
        <taxon>Squamata</taxon>
        <taxon>Bifurcata</taxon>
        <taxon>Unidentata</taxon>
        <taxon>Episquamata</taxon>
        <taxon>Laterata</taxon>
        <taxon>Lacertibaenia</taxon>
        <taxon>Lacertidae</taxon>
        <taxon>Podarcis</taxon>
    </lineage>
</organism>
<evidence type="ECO:0000259" key="4">
    <source>
        <dbReference type="Pfam" id="PF23276"/>
    </source>
</evidence>